<evidence type="ECO:0000313" key="2">
    <source>
        <dbReference type="Proteomes" id="UP000523795"/>
    </source>
</evidence>
<dbReference type="EMBL" id="JAAZSR010000155">
    <property type="protein sequence ID" value="NKX50988.1"/>
    <property type="molecule type" value="Genomic_DNA"/>
</dbReference>
<evidence type="ECO:0000313" key="1">
    <source>
        <dbReference type="EMBL" id="NKX50988.1"/>
    </source>
</evidence>
<keyword evidence="2" id="KW-1185">Reference proteome</keyword>
<dbReference type="Proteomes" id="UP000523795">
    <property type="component" value="Unassembled WGS sequence"/>
</dbReference>
<sequence length="60" mass="6139">MNTQTHTAPSAGTGPRGPFLAVSIQDSEALASTREAFVDFLLAPARNRGGVQPRLSGTGG</sequence>
<proteinExistence type="predicted"/>
<gene>
    <name evidence="1" type="ORF">HER39_10530</name>
</gene>
<accession>A0ABX1JPN4</accession>
<name>A0ABX1JPN4_9MICC</name>
<protein>
    <submittedName>
        <fullName evidence="1">Uncharacterized protein</fullName>
    </submittedName>
</protein>
<reference evidence="1 2" key="1">
    <citation type="submission" date="2020-04" db="EMBL/GenBank/DDBJ databases">
        <authorList>
            <person name="Liu S."/>
        </authorList>
    </citation>
    <scope>NUCLEOTIDE SEQUENCE [LARGE SCALE GENOMIC DNA]</scope>
    <source>
        <strain evidence="1 2">CGMCC 1.15091</strain>
    </source>
</reference>
<organism evidence="1 2">
    <name type="scientific">Arthrobacter deserti</name>
    <dbReference type="NCBI Taxonomy" id="1742687"/>
    <lineage>
        <taxon>Bacteria</taxon>
        <taxon>Bacillati</taxon>
        <taxon>Actinomycetota</taxon>
        <taxon>Actinomycetes</taxon>
        <taxon>Micrococcales</taxon>
        <taxon>Micrococcaceae</taxon>
        <taxon>Arthrobacter</taxon>
    </lineage>
</organism>
<comment type="caution">
    <text evidence="1">The sequence shown here is derived from an EMBL/GenBank/DDBJ whole genome shotgun (WGS) entry which is preliminary data.</text>
</comment>